<dbReference type="HOGENOM" id="CLU_2732695_0_0_10"/>
<dbReference type="AlphaFoldDB" id="B3QTL0"/>
<dbReference type="STRING" id="517418.Ctha_0285"/>
<sequence>MRSMFRGIYAEIAEEETARLVENGITEKKVTADAVKMSIRRGNPRLQARFVEIANARKETRRQFEALREAV</sequence>
<keyword evidence="2" id="KW-1185">Reference proteome</keyword>
<proteinExistence type="predicted"/>
<dbReference type="EMBL" id="CP001100">
    <property type="protein sequence ID" value="ACF12756.1"/>
    <property type="molecule type" value="Genomic_DNA"/>
</dbReference>
<dbReference type="KEGG" id="cts:Ctha_0285"/>
<organism evidence="1 2">
    <name type="scientific">Chloroherpeton thalassium (strain ATCC 35110 / GB-78)</name>
    <dbReference type="NCBI Taxonomy" id="517418"/>
    <lineage>
        <taxon>Bacteria</taxon>
        <taxon>Pseudomonadati</taxon>
        <taxon>Chlorobiota</taxon>
        <taxon>Chlorobiia</taxon>
        <taxon>Chlorobiales</taxon>
        <taxon>Chloroherpetonaceae</taxon>
        <taxon>Chloroherpeton</taxon>
    </lineage>
</organism>
<name>B3QTL0_CHLT3</name>
<evidence type="ECO:0000313" key="1">
    <source>
        <dbReference type="EMBL" id="ACF12756.1"/>
    </source>
</evidence>
<evidence type="ECO:0000313" key="2">
    <source>
        <dbReference type="Proteomes" id="UP000001208"/>
    </source>
</evidence>
<accession>B3QTL0</accession>
<dbReference type="Proteomes" id="UP000001208">
    <property type="component" value="Chromosome"/>
</dbReference>
<reference evidence="1 2" key="1">
    <citation type="submission" date="2008-06" db="EMBL/GenBank/DDBJ databases">
        <title>Complete sequence of Chloroherpeton thalassium ATCC 35110.</title>
        <authorList>
            <consortium name="US DOE Joint Genome Institute"/>
            <person name="Lucas S."/>
            <person name="Copeland A."/>
            <person name="Lapidus A."/>
            <person name="Glavina del Rio T."/>
            <person name="Dalin E."/>
            <person name="Tice H."/>
            <person name="Bruce D."/>
            <person name="Goodwin L."/>
            <person name="Pitluck S."/>
            <person name="Schmutz J."/>
            <person name="Larimer F."/>
            <person name="Land M."/>
            <person name="Hauser L."/>
            <person name="Kyrpides N."/>
            <person name="Mikhailova N."/>
            <person name="Liu Z."/>
            <person name="Li T."/>
            <person name="Zhao F."/>
            <person name="Overmann J."/>
            <person name="Bryant D.A."/>
            <person name="Richardson P."/>
        </authorList>
    </citation>
    <scope>NUCLEOTIDE SEQUENCE [LARGE SCALE GENOMIC DNA]</scope>
    <source>
        <strain evidence="2">ATCC 35110 / GB-78</strain>
    </source>
</reference>
<protein>
    <submittedName>
        <fullName evidence="1">Uncharacterized protein</fullName>
    </submittedName>
</protein>
<gene>
    <name evidence="1" type="ordered locus">Ctha_0285</name>
</gene>